<feature type="coiled-coil region" evidence="1">
    <location>
        <begin position="15"/>
        <end position="42"/>
    </location>
</feature>
<dbReference type="EMBL" id="CP000612">
    <property type="protein sequence ID" value="ABO50644.1"/>
    <property type="molecule type" value="Genomic_DNA"/>
</dbReference>
<dbReference type="STRING" id="349161.Dred_0373"/>
<keyword evidence="4" id="KW-1185">Reference proteome</keyword>
<dbReference type="KEGG" id="drm:Dred_2127"/>
<dbReference type="EMBL" id="CP000612">
    <property type="protein sequence ID" value="ABO48921.1"/>
    <property type="molecule type" value="Genomic_DNA"/>
</dbReference>
<dbReference type="Proteomes" id="UP000001556">
    <property type="component" value="Chromosome"/>
</dbReference>
<proteinExistence type="predicted"/>
<dbReference type="OrthoDB" id="9866899at2"/>
<organism evidence="2 4">
    <name type="scientific">Desulforamulus reducens (strain ATCC BAA-1160 / DSM 100696 / MI-1)</name>
    <name type="common">Desulfotomaculum reducens</name>
    <dbReference type="NCBI Taxonomy" id="349161"/>
    <lineage>
        <taxon>Bacteria</taxon>
        <taxon>Bacillati</taxon>
        <taxon>Bacillota</taxon>
        <taxon>Clostridia</taxon>
        <taxon>Eubacteriales</taxon>
        <taxon>Peptococcaceae</taxon>
        <taxon>Desulforamulus</taxon>
    </lineage>
</organism>
<keyword evidence="1" id="KW-0175">Coiled coil</keyword>
<gene>
    <name evidence="2" type="ordered locus">Dred_0373</name>
    <name evidence="3" type="ordered locus">Dred_2127</name>
</gene>
<name>A4J1G8_DESRM</name>
<evidence type="ECO:0000313" key="3">
    <source>
        <dbReference type="EMBL" id="ABO50644.1"/>
    </source>
</evidence>
<dbReference type="RefSeq" id="WP_011876759.1">
    <property type="nucleotide sequence ID" value="NC_009253.1"/>
</dbReference>
<dbReference type="HOGENOM" id="CLU_1710339_0_0_9"/>
<sequence>MLNSYFRKPFYTNIPKTAEERKQEQEQKIQEAKLRAEQQNTQFLERYQDFVDTFNCLYPDIKHKYIIEKVMAGYGLYPFIYINLKNLTNKKETKFHLNHETNQWHITRNNCLWDDSKYEILEPLTTKDQMDTIIEELNKELIINHDQYRTLKP</sequence>
<dbReference type="KEGG" id="drm:Dred_0373"/>
<dbReference type="AlphaFoldDB" id="A4J1G8"/>
<reference evidence="2 4" key="1">
    <citation type="submission" date="2007-03" db="EMBL/GenBank/DDBJ databases">
        <title>Complete sequence of Desulfotomaculum reducens MI-1.</title>
        <authorList>
            <consortium name="US DOE Joint Genome Institute"/>
            <person name="Copeland A."/>
            <person name="Lucas S."/>
            <person name="Lapidus A."/>
            <person name="Barry K."/>
            <person name="Detter J.C."/>
            <person name="Glavina del Rio T."/>
            <person name="Hammon N."/>
            <person name="Israni S."/>
            <person name="Dalin E."/>
            <person name="Tice H."/>
            <person name="Pitluck S."/>
            <person name="Sims D."/>
            <person name="Brettin T."/>
            <person name="Bruce D."/>
            <person name="Han C."/>
            <person name="Tapia R."/>
            <person name="Schmutz J."/>
            <person name="Larimer F."/>
            <person name="Land M."/>
            <person name="Hauser L."/>
            <person name="Kyrpides N."/>
            <person name="Kim E."/>
            <person name="Tebo B.M."/>
            <person name="Richardson P."/>
        </authorList>
    </citation>
    <scope>NUCLEOTIDE SEQUENCE [LARGE SCALE GENOMIC DNA]</scope>
    <source>
        <strain evidence="2 4">MI-1</strain>
    </source>
</reference>
<protein>
    <submittedName>
        <fullName evidence="2">Uncharacterized protein</fullName>
    </submittedName>
</protein>
<evidence type="ECO:0000256" key="1">
    <source>
        <dbReference type="SAM" id="Coils"/>
    </source>
</evidence>
<evidence type="ECO:0000313" key="2">
    <source>
        <dbReference type="EMBL" id="ABO48921.1"/>
    </source>
</evidence>
<accession>A4J1G8</accession>
<evidence type="ECO:0000313" key="4">
    <source>
        <dbReference type="Proteomes" id="UP000001556"/>
    </source>
</evidence>